<sequence>MAKCLVTGGAGFIGSHMTRALLNAGHDVTILDNLSTGQEVNLRPFRDHPRFKLAIGSITDSVLLSEVMLGQEIVFHLAAAVGVKLVADDPVRTIQTNIYPTEELLRLAVQNRCRVFMASTSEVYGKNPKERWTEEDDLQFGPTSKPRWAYGCSKAIDEFLSLAYHRKYDLPVVIGRFFNVVGPHQIGHYGMVVPRFVDQALKGGPIVIYDDGSQVRCFGHVEEVVRSVIDLMHTPAAFGKVFNIGSDQPVSVRQLAERVIALVGRPCEIKHIPYTEAYGADFEDVQRRVPDLTRLESTLGRKPVRTLDDILKDIIQWKRSSEPGSA</sequence>
<dbReference type="Pfam" id="PF01370">
    <property type="entry name" value="Epimerase"/>
    <property type="match status" value="1"/>
</dbReference>
<gene>
    <name evidence="3" type="ORF">A6X21_20830</name>
</gene>
<dbReference type="GO" id="GO:0033320">
    <property type="term" value="P:UDP-D-xylose biosynthetic process"/>
    <property type="evidence" value="ECO:0007669"/>
    <property type="project" value="UniProtKB-UniPathway"/>
</dbReference>
<keyword evidence="4" id="KW-1185">Reference proteome</keyword>
<dbReference type="SUPFAM" id="SSF51735">
    <property type="entry name" value="NAD(P)-binding Rossmann-fold domains"/>
    <property type="match status" value="1"/>
</dbReference>
<accession>A0A1C3EHR4</accession>
<dbReference type="UniPathway" id="UPA00796">
    <property type="reaction ID" value="UER00771"/>
</dbReference>
<reference evidence="3 4" key="1">
    <citation type="submission" date="2016-05" db="EMBL/GenBank/DDBJ databases">
        <title>Genomic and physiological characterization of Planctopirus sp. isolated from fresh water lake.</title>
        <authorList>
            <person name="Subhash Y."/>
            <person name="Ramana C."/>
        </authorList>
    </citation>
    <scope>NUCLEOTIDE SEQUENCE [LARGE SCALE GENOMIC DNA]</scope>
    <source>
        <strain evidence="3 4">JC280</strain>
    </source>
</reference>
<feature type="domain" description="NAD-dependent epimerase/dehydratase" evidence="2">
    <location>
        <begin position="5"/>
        <end position="245"/>
    </location>
</feature>
<dbReference type="STRING" id="1841610.A6X21_20830"/>
<name>A0A1C3EHR4_9PLAN</name>
<evidence type="ECO:0000313" key="4">
    <source>
        <dbReference type="Proteomes" id="UP000094828"/>
    </source>
</evidence>
<dbReference type="InterPro" id="IPR036291">
    <property type="entry name" value="NAD(P)-bd_dom_sf"/>
</dbReference>
<dbReference type="Gene3D" id="3.40.50.720">
    <property type="entry name" value="NAD(P)-binding Rossmann-like Domain"/>
    <property type="match status" value="1"/>
</dbReference>
<dbReference type="EMBL" id="LYDR01000063">
    <property type="protein sequence ID" value="ODA32777.1"/>
    <property type="molecule type" value="Genomic_DNA"/>
</dbReference>
<evidence type="ECO:0000256" key="1">
    <source>
        <dbReference type="ARBA" id="ARBA00007637"/>
    </source>
</evidence>
<proteinExistence type="inferred from homology"/>
<dbReference type="PANTHER" id="PTHR43000">
    <property type="entry name" value="DTDP-D-GLUCOSE 4,6-DEHYDRATASE-RELATED"/>
    <property type="match status" value="1"/>
</dbReference>
<dbReference type="PRINTS" id="PR01713">
    <property type="entry name" value="NUCEPIMERASE"/>
</dbReference>
<evidence type="ECO:0000313" key="3">
    <source>
        <dbReference type="EMBL" id="ODA32777.1"/>
    </source>
</evidence>
<dbReference type="RefSeq" id="WP_068847313.1">
    <property type="nucleotide sequence ID" value="NZ_LYDR01000063.1"/>
</dbReference>
<comment type="caution">
    <text evidence="3">The sequence shown here is derived from an EMBL/GenBank/DDBJ whole genome shotgun (WGS) entry which is preliminary data.</text>
</comment>
<dbReference type="InterPro" id="IPR001509">
    <property type="entry name" value="Epimerase_deHydtase"/>
</dbReference>
<organism evidence="3 4">
    <name type="scientific">Planctopirus hydrillae</name>
    <dbReference type="NCBI Taxonomy" id="1841610"/>
    <lineage>
        <taxon>Bacteria</taxon>
        <taxon>Pseudomonadati</taxon>
        <taxon>Planctomycetota</taxon>
        <taxon>Planctomycetia</taxon>
        <taxon>Planctomycetales</taxon>
        <taxon>Planctomycetaceae</taxon>
        <taxon>Planctopirus</taxon>
    </lineage>
</organism>
<dbReference type="Proteomes" id="UP000094828">
    <property type="component" value="Unassembled WGS sequence"/>
</dbReference>
<protein>
    <submittedName>
        <fullName evidence="3">Nucleoside-diphosphate sugar epimerase</fullName>
    </submittedName>
</protein>
<comment type="similarity">
    <text evidence="1">Belongs to the NAD(P)-dependent epimerase/dehydratase family.</text>
</comment>
<dbReference type="AlphaFoldDB" id="A0A1C3EHR4"/>
<evidence type="ECO:0000259" key="2">
    <source>
        <dbReference type="Pfam" id="PF01370"/>
    </source>
</evidence>
<dbReference type="OrthoDB" id="258549at2"/>